<evidence type="ECO:0000256" key="1">
    <source>
        <dbReference type="SAM" id="SignalP"/>
    </source>
</evidence>
<evidence type="ECO:0008006" key="4">
    <source>
        <dbReference type="Google" id="ProtNLM"/>
    </source>
</evidence>
<protein>
    <recommendedName>
        <fullName evidence="4">Lipoprotein</fullName>
    </recommendedName>
</protein>
<dbReference type="InterPro" id="IPR021793">
    <property type="entry name" value="Oprl"/>
</dbReference>
<accession>A0A0F3IFB1</accession>
<dbReference type="Proteomes" id="UP000033684">
    <property type="component" value="Unassembled WGS sequence"/>
</dbReference>
<dbReference type="Pfam" id="PF11839">
    <property type="entry name" value="Alanine_zipper"/>
    <property type="match status" value="1"/>
</dbReference>
<sequence length="103" mass="11461">MHTFKLIIVITLAMLLSNCASFSDVEHLQAQLNALQPKITNLSAKASSAKTSAQQALTIATEASSKAQRSAHYLQDTFEKLTPHICRLPRPIRHTIKNKSRKH</sequence>
<feature type="signal peptide" evidence="1">
    <location>
        <begin position="1"/>
        <end position="22"/>
    </location>
</feature>
<evidence type="ECO:0000313" key="2">
    <source>
        <dbReference type="EMBL" id="KJV05218.1"/>
    </source>
</evidence>
<dbReference type="AlphaFoldDB" id="A0A0F3IFB1"/>
<reference evidence="3" key="1">
    <citation type="submission" date="2015-03" db="EMBL/GenBank/DDBJ databases">
        <title>Draft genome sequence of a novel methanotroph (Sn10-6) isolated from flooded ricefield rhizosphere in India.</title>
        <authorList>
            <person name="Pandit P.S."/>
            <person name="Pore S.D."/>
            <person name="Arora P."/>
            <person name="Kapse N.G."/>
            <person name="Dhakephalkar P.K."/>
            <person name="Rahalkar M.C."/>
        </authorList>
    </citation>
    <scope>NUCLEOTIDE SEQUENCE [LARGE SCALE GENOMIC DNA]</scope>
    <source>
        <strain evidence="3">Sn10-6</strain>
    </source>
</reference>
<keyword evidence="1" id="KW-0732">Signal</keyword>
<gene>
    <name evidence="2" type="ORF">VZ94_19870</name>
</gene>
<dbReference type="EMBL" id="LAJX01000272">
    <property type="protein sequence ID" value="KJV05218.1"/>
    <property type="molecule type" value="Genomic_DNA"/>
</dbReference>
<keyword evidence="3" id="KW-1185">Reference proteome</keyword>
<evidence type="ECO:0000313" key="3">
    <source>
        <dbReference type="Proteomes" id="UP000033684"/>
    </source>
</evidence>
<reference evidence="2 3" key="2">
    <citation type="journal article" date="2016" name="Microb. Ecol.">
        <title>Genome Characteristics of a Novel Type I Methanotroph (Sn10-6) Isolated from a Flooded Indian Rice Field.</title>
        <authorList>
            <person name="Rahalkar M.C."/>
            <person name="Pandit P.S."/>
            <person name="Dhakephalkar P.K."/>
            <person name="Pore S."/>
            <person name="Arora P."/>
            <person name="Kapse N."/>
        </authorList>
    </citation>
    <scope>NUCLEOTIDE SEQUENCE [LARGE SCALE GENOMIC DNA]</scope>
    <source>
        <strain evidence="2 3">Sn10-6</strain>
    </source>
</reference>
<dbReference type="NCBIfam" id="NF040598">
    <property type="entry name" value="Ala_zip_lipo"/>
    <property type="match status" value="1"/>
</dbReference>
<proteinExistence type="predicted"/>
<name>A0A0F3IFB1_9GAMM</name>
<organism evidence="2 3">
    <name type="scientific">Methylocucumis oryzae</name>
    <dbReference type="NCBI Taxonomy" id="1632867"/>
    <lineage>
        <taxon>Bacteria</taxon>
        <taxon>Pseudomonadati</taxon>
        <taxon>Pseudomonadota</taxon>
        <taxon>Gammaproteobacteria</taxon>
        <taxon>Methylococcales</taxon>
        <taxon>Methylococcaceae</taxon>
        <taxon>Methylocucumis</taxon>
    </lineage>
</organism>
<comment type="caution">
    <text evidence="2">The sequence shown here is derived from an EMBL/GenBank/DDBJ whole genome shotgun (WGS) entry which is preliminary data.</text>
</comment>
<feature type="chain" id="PRO_5002462271" description="Lipoprotein" evidence="1">
    <location>
        <begin position="23"/>
        <end position="103"/>
    </location>
</feature>